<dbReference type="InterPro" id="IPR054694">
    <property type="entry name" value="Parkin-like_IBR"/>
</dbReference>
<dbReference type="GeneTree" id="ENSGT00940000154507"/>
<dbReference type="Gene3D" id="3.30.40.10">
    <property type="entry name" value="Zinc/RING finger domain, C3HC4 (zinc finger)"/>
    <property type="match status" value="1"/>
</dbReference>
<keyword evidence="8" id="KW-0833">Ubl conjugation pathway</keyword>
<dbReference type="InterPro" id="IPR044066">
    <property type="entry name" value="TRIAD_supradom"/>
</dbReference>
<dbReference type="Pfam" id="PF22605">
    <property type="entry name" value="IBR_2"/>
    <property type="match status" value="1"/>
</dbReference>
<feature type="domain" description="RWD" evidence="13">
    <location>
        <begin position="10"/>
        <end position="130"/>
    </location>
</feature>
<dbReference type="EC" id="2.3.2.31" evidence="3"/>
<dbReference type="InterPro" id="IPR031128">
    <property type="entry name" value="RNF14_RING-HC_Zfn"/>
</dbReference>
<dbReference type="PANTHER" id="PTHR11685">
    <property type="entry name" value="RBR FAMILY RING FINGER AND IBR DOMAIN-CONTAINING"/>
    <property type="match status" value="1"/>
</dbReference>
<dbReference type="GO" id="GO:0008270">
    <property type="term" value="F:zinc ion binding"/>
    <property type="evidence" value="ECO:0007669"/>
    <property type="project" value="UniProtKB-KW"/>
</dbReference>
<evidence type="ECO:0000256" key="9">
    <source>
        <dbReference type="ARBA" id="ARBA00022833"/>
    </source>
</evidence>
<accession>A0A3B3UZ90</accession>
<sequence length="438" mass="48781">MNTDLVEQEDELLALQSIFGSEEFVRNESKSAGEFRVSVELPAGFTVLLNHGGTIRQYDVSFLPPLLLTFELPGDYPSSAPPSFTLTCSWLTHPQLTSLSDRLTDLYQATGGAVVLFSWIQFLREEALKHLDIHNLLKVPSEQIDSSSASDRSQLPASVPAGQEVVPPNEDQSDSSVSLTASQILLSQILIHDAEQKEKVFAATPFDCGVCFSSRLGSECVQLYECGHIFCRVCLDEFWKAQITEGNVRGVTCPQVDCSATPTPAQVKSLVGEELFHRYDHLLLQSTLDDMPDIMYCPRPTCGSAVLLEKSSPAAMCSVCSFAFCVDCKNTYHGRSKCHEEPDLSTAKSEDLLIALPKTGDGIQALIEEYAKSGKRRRRLLENKYGRKLFVYTFEKHISDKWISANTKPCPHCFSPIQKYFGCNHMFCTQCKGKFTWQ</sequence>
<dbReference type="CDD" id="cd20341">
    <property type="entry name" value="BRcat_RBR_RNF14"/>
    <property type="match status" value="1"/>
</dbReference>
<dbReference type="InterPro" id="IPR002867">
    <property type="entry name" value="IBR_dom"/>
</dbReference>
<dbReference type="PROSITE" id="PS51873">
    <property type="entry name" value="TRIAD"/>
    <property type="match status" value="1"/>
</dbReference>
<dbReference type="Pfam" id="PF05773">
    <property type="entry name" value="RWD"/>
    <property type="match status" value="1"/>
</dbReference>
<keyword evidence="7 10" id="KW-0863">Zinc-finger</keyword>
<dbReference type="InterPro" id="IPR013083">
    <property type="entry name" value="Znf_RING/FYVE/PHD"/>
</dbReference>
<dbReference type="InterPro" id="IPR016135">
    <property type="entry name" value="UBQ-conjugating_enzyme/RWD"/>
</dbReference>
<dbReference type="PROSITE" id="PS50908">
    <property type="entry name" value="RWD"/>
    <property type="match status" value="1"/>
</dbReference>
<dbReference type="AlphaFoldDB" id="A0A3B3UZ90"/>
<dbReference type="Gene3D" id="2.20.25.20">
    <property type="match status" value="1"/>
</dbReference>
<evidence type="ECO:0000256" key="7">
    <source>
        <dbReference type="ARBA" id="ARBA00022771"/>
    </source>
</evidence>
<evidence type="ECO:0000256" key="11">
    <source>
        <dbReference type="SAM" id="MobiDB-lite"/>
    </source>
</evidence>
<comment type="pathway">
    <text evidence="2">Protein modification; protein ubiquitination.</text>
</comment>
<dbReference type="KEGG" id="plai:106946040"/>
<keyword evidence="5" id="KW-0479">Metal-binding</keyword>
<evidence type="ECO:0000256" key="2">
    <source>
        <dbReference type="ARBA" id="ARBA00004906"/>
    </source>
</evidence>
<dbReference type="SMART" id="SM00647">
    <property type="entry name" value="IBR"/>
    <property type="match status" value="1"/>
</dbReference>
<dbReference type="PROSITE" id="PS00518">
    <property type="entry name" value="ZF_RING_1"/>
    <property type="match status" value="1"/>
</dbReference>
<dbReference type="Proteomes" id="UP000261500">
    <property type="component" value="Unplaced"/>
</dbReference>
<name>A0A3B3UZ90_9TELE</name>
<feature type="compositionally biased region" description="Polar residues" evidence="11">
    <location>
        <begin position="147"/>
        <end position="156"/>
    </location>
</feature>
<evidence type="ECO:0000256" key="5">
    <source>
        <dbReference type="ARBA" id="ARBA00022723"/>
    </source>
</evidence>
<reference evidence="15" key="2">
    <citation type="submission" date="2025-09" db="UniProtKB">
        <authorList>
            <consortium name="Ensembl"/>
        </authorList>
    </citation>
    <scope>IDENTIFICATION</scope>
</reference>
<dbReference type="GO" id="GO:0016567">
    <property type="term" value="P:protein ubiquitination"/>
    <property type="evidence" value="ECO:0007669"/>
    <property type="project" value="InterPro"/>
</dbReference>
<dbReference type="InterPro" id="IPR017907">
    <property type="entry name" value="Znf_RING_CS"/>
</dbReference>
<comment type="catalytic activity">
    <reaction evidence="1">
        <text>[E2 ubiquitin-conjugating enzyme]-S-ubiquitinyl-L-cysteine + [acceptor protein]-L-lysine = [E2 ubiquitin-conjugating enzyme]-L-cysteine + [acceptor protein]-N(6)-ubiquitinyl-L-lysine.</text>
        <dbReference type="EC" id="2.3.2.31"/>
    </reaction>
</comment>
<evidence type="ECO:0000259" key="13">
    <source>
        <dbReference type="PROSITE" id="PS50908"/>
    </source>
</evidence>
<evidence type="ECO:0000256" key="6">
    <source>
        <dbReference type="ARBA" id="ARBA00022737"/>
    </source>
</evidence>
<dbReference type="Gene3D" id="3.10.110.10">
    <property type="entry name" value="Ubiquitin Conjugating Enzyme"/>
    <property type="match status" value="1"/>
</dbReference>
<dbReference type="GO" id="GO:0061630">
    <property type="term" value="F:ubiquitin protein ligase activity"/>
    <property type="evidence" value="ECO:0007669"/>
    <property type="project" value="UniProtKB-EC"/>
</dbReference>
<dbReference type="RefSeq" id="XP_014885605.1">
    <property type="nucleotide sequence ID" value="XM_015030119.1"/>
</dbReference>
<dbReference type="SUPFAM" id="SSF54495">
    <property type="entry name" value="UBC-like"/>
    <property type="match status" value="1"/>
</dbReference>
<dbReference type="SMART" id="SM00184">
    <property type="entry name" value="RING"/>
    <property type="match status" value="1"/>
</dbReference>
<evidence type="ECO:0000256" key="8">
    <source>
        <dbReference type="ARBA" id="ARBA00022786"/>
    </source>
</evidence>
<evidence type="ECO:0000256" key="4">
    <source>
        <dbReference type="ARBA" id="ARBA00022679"/>
    </source>
</evidence>
<feature type="region of interest" description="Disordered" evidence="11">
    <location>
        <begin position="147"/>
        <end position="175"/>
    </location>
</feature>
<reference evidence="15" key="1">
    <citation type="submission" date="2025-08" db="UniProtKB">
        <authorList>
            <consortium name="Ensembl"/>
        </authorList>
    </citation>
    <scope>IDENTIFICATION</scope>
</reference>
<dbReference type="Pfam" id="PF01485">
    <property type="entry name" value="IBR"/>
    <property type="match status" value="1"/>
</dbReference>
<keyword evidence="6" id="KW-0677">Repeat</keyword>
<feature type="domain" description="RING-type" evidence="14">
    <location>
        <begin position="204"/>
        <end position="438"/>
    </location>
</feature>
<dbReference type="PROSITE" id="PS50089">
    <property type="entry name" value="ZF_RING_2"/>
    <property type="match status" value="1"/>
</dbReference>
<dbReference type="SUPFAM" id="SSF57850">
    <property type="entry name" value="RING/U-box"/>
    <property type="match status" value="3"/>
</dbReference>
<dbReference type="InterPro" id="IPR006575">
    <property type="entry name" value="RWD_dom"/>
</dbReference>
<evidence type="ECO:0000313" key="15">
    <source>
        <dbReference type="Ensembl" id="ENSPLAP00000017976.1"/>
    </source>
</evidence>
<dbReference type="CDD" id="cd23820">
    <property type="entry name" value="RWD_RNF14"/>
    <property type="match status" value="1"/>
</dbReference>
<evidence type="ECO:0000259" key="12">
    <source>
        <dbReference type="PROSITE" id="PS50089"/>
    </source>
</evidence>
<evidence type="ECO:0000256" key="1">
    <source>
        <dbReference type="ARBA" id="ARBA00001798"/>
    </source>
</evidence>
<dbReference type="InterPro" id="IPR031127">
    <property type="entry name" value="E3_UB_ligase_RBR"/>
</dbReference>
<feature type="domain" description="RING-type" evidence="12">
    <location>
        <begin position="208"/>
        <end position="254"/>
    </location>
</feature>
<dbReference type="OrthoDB" id="1431934at2759"/>
<evidence type="ECO:0000256" key="10">
    <source>
        <dbReference type="PROSITE-ProRule" id="PRU00175"/>
    </source>
</evidence>
<dbReference type="Gene3D" id="1.20.120.1750">
    <property type="match status" value="1"/>
</dbReference>
<dbReference type="Ensembl" id="ENSPLAT00000027352.1">
    <property type="protein sequence ID" value="ENSPLAP00000017976.1"/>
    <property type="gene ID" value="ENSPLAG00000022544.1"/>
</dbReference>
<dbReference type="FunFam" id="3.30.40.10:FF:000137">
    <property type="entry name" value="RanBP-type and C3HC4-type zinc finger-containing protein 1"/>
    <property type="match status" value="1"/>
</dbReference>
<organism evidence="15 16">
    <name type="scientific">Poecilia latipinna</name>
    <name type="common">sailfin molly</name>
    <dbReference type="NCBI Taxonomy" id="48699"/>
    <lineage>
        <taxon>Eukaryota</taxon>
        <taxon>Metazoa</taxon>
        <taxon>Chordata</taxon>
        <taxon>Craniata</taxon>
        <taxon>Vertebrata</taxon>
        <taxon>Euteleostomi</taxon>
        <taxon>Actinopterygii</taxon>
        <taxon>Neopterygii</taxon>
        <taxon>Teleostei</taxon>
        <taxon>Neoteleostei</taxon>
        <taxon>Acanthomorphata</taxon>
        <taxon>Ovalentaria</taxon>
        <taxon>Atherinomorphae</taxon>
        <taxon>Cyprinodontiformes</taxon>
        <taxon>Poeciliidae</taxon>
        <taxon>Poeciliinae</taxon>
        <taxon>Poecilia</taxon>
    </lineage>
</organism>
<dbReference type="InterPro" id="IPR001841">
    <property type="entry name" value="Znf_RING"/>
</dbReference>
<keyword evidence="4" id="KW-0808">Transferase</keyword>
<evidence type="ECO:0000313" key="16">
    <source>
        <dbReference type="Proteomes" id="UP000261500"/>
    </source>
</evidence>
<keyword evidence="16" id="KW-1185">Reference proteome</keyword>
<proteinExistence type="predicted"/>
<evidence type="ECO:0000256" key="3">
    <source>
        <dbReference type="ARBA" id="ARBA00012251"/>
    </source>
</evidence>
<dbReference type="CDD" id="cd16628">
    <property type="entry name" value="RING-HC_RBR_RNF14"/>
    <property type="match status" value="1"/>
</dbReference>
<protein>
    <recommendedName>
        <fullName evidence="3">RBR-type E3 ubiquitin transferase</fullName>
        <ecNumber evidence="3">2.3.2.31</ecNumber>
    </recommendedName>
</protein>
<dbReference type="GeneID" id="106946040"/>
<evidence type="ECO:0000259" key="14">
    <source>
        <dbReference type="PROSITE" id="PS51873"/>
    </source>
</evidence>
<dbReference type="SMART" id="SM00591">
    <property type="entry name" value="RWD"/>
    <property type="match status" value="1"/>
</dbReference>
<dbReference type="STRING" id="48699.ENSPLAP00000017976"/>
<keyword evidence="9" id="KW-0862">Zinc</keyword>